<feature type="compositionally biased region" description="Low complexity" evidence="1">
    <location>
        <begin position="29"/>
        <end position="40"/>
    </location>
</feature>
<gene>
    <name evidence="2" type="ORF">ERS007739_04625</name>
</gene>
<sequence length="76" mass="8297">MPNIRNVGSTYSRMARPIVPSTAYRNACSSVSATSTSRTSRQSRRSGVRPLRSAPSSTASQWVATYSVLRSRLMGM</sequence>
<comment type="caution">
    <text evidence="2">The sequence shown here is derived from an EMBL/GenBank/DDBJ whole genome shotgun (WGS) entry which is preliminary data.</text>
</comment>
<dbReference type="AlphaFoldDB" id="A0A916LFV2"/>
<dbReference type="Proteomes" id="UP000039021">
    <property type="component" value="Unassembled WGS sequence"/>
</dbReference>
<proteinExistence type="predicted"/>
<dbReference type="EMBL" id="CSBK01002995">
    <property type="protein sequence ID" value="CPA46660.1"/>
    <property type="molecule type" value="Genomic_DNA"/>
</dbReference>
<organism evidence="2 3">
    <name type="scientific">Mycobacterium tuberculosis</name>
    <dbReference type="NCBI Taxonomy" id="1773"/>
    <lineage>
        <taxon>Bacteria</taxon>
        <taxon>Bacillati</taxon>
        <taxon>Actinomycetota</taxon>
        <taxon>Actinomycetes</taxon>
        <taxon>Mycobacteriales</taxon>
        <taxon>Mycobacteriaceae</taxon>
        <taxon>Mycobacterium</taxon>
        <taxon>Mycobacterium tuberculosis complex</taxon>
    </lineage>
</organism>
<evidence type="ECO:0000313" key="2">
    <source>
        <dbReference type="EMBL" id="CPA46660.1"/>
    </source>
</evidence>
<reference evidence="3" key="1">
    <citation type="submission" date="2015-03" db="EMBL/GenBank/DDBJ databases">
        <authorList>
            <consortium name="Pathogen Informatics"/>
        </authorList>
    </citation>
    <scope>NUCLEOTIDE SEQUENCE [LARGE SCALE GENOMIC DNA]</scope>
    <source>
        <strain evidence="3">N09902308</strain>
    </source>
</reference>
<evidence type="ECO:0000256" key="1">
    <source>
        <dbReference type="SAM" id="MobiDB-lite"/>
    </source>
</evidence>
<protein>
    <submittedName>
        <fullName evidence="2">Uncharacterized protein</fullName>
    </submittedName>
</protein>
<evidence type="ECO:0000313" key="3">
    <source>
        <dbReference type="Proteomes" id="UP000039021"/>
    </source>
</evidence>
<name>A0A916LFV2_MYCTX</name>
<feature type="region of interest" description="Disordered" evidence="1">
    <location>
        <begin position="25"/>
        <end position="58"/>
    </location>
</feature>
<accession>A0A916LFV2</accession>